<dbReference type="EMBL" id="CP025746">
    <property type="protein sequence ID" value="QAA31723.1"/>
    <property type="molecule type" value="Genomic_DNA"/>
</dbReference>
<accession>A0A410DR71</accession>
<name>A0A410DR71_9CLOT</name>
<keyword evidence="3" id="KW-1185">Reference proteome</keyword>
<dbReference type="RefSeq" id="WP_128212537.1">
    <property type="nucleotide sequence ID" value="NZ_CP025746.1"/>
</dbReference>
<dbReference type="Proteomes" id="UP000286268">
    <property type="component" value="Chromosome"/>
</dbReference>
<evidence type="ECO:0000313" key="2">
    <source>
        <dbReference type="EMBL" id="QAA31723.1"/>
    </source>
</evidence>
<evidence type="ECO:0000256" key="1">
    <source>
        <dbReference type="SAM" id="Coils"/>
    </source>
</evidence>
<dbReference type="OrthoDB" id="1956013at2"/>
<proteinExistence type="predicted"/>
<evidence type="ECO:0000313" key="3">
    <source>
        <dbReference type="Proteomes" id="UP000286268"/>
    </source>
</evidence>
<organism evidence="2 3">
    <name type="scientific">Clostridium manihotivorum</name>
    <dbReference type="NCBI Taxonomy" id="2320868"/>
    <lineage>
        <taxon>Bacteria</taxon>
        <taxon>Bacillati</taxon>
        <taxon>Bacillota</taxon>
        <taxon>Clostridia</taxon>
        <taxon>Eubacteriales</taxon>
        <taxon>Clostridiaceae</taxon>
        <taxon>Clostridium</taxon>
    </lineage>
</organism>
<keyword evidence="1" id="KW-0175">Coiled coil</keyword>
<dbReference type="KEGG" id="cmah:C1I91_08720"/>
<gene>
    <name evidence="2" type="ORF">C1I91_08720</name>
</gene>
<feature type="coiled-coil region" evidence="1">
    <location>
        <begin position="33"/>
        <end position="60"/>
    </location>
</feature>
<reference evidence="2 3" key="1">
    <citation type="submission" date="2018-01" db="EMBL/GenBank/DDBJ databases">
        <title>Genome Sequencing and Assembly of Anaerobacter polyendosporus strain CT4.</title>
        <authorList>
            <person name="Tachaapaikoon C."/>
            <person name="Sutheeworapong S."/>
            <person name="Jenjaroenpun P."/>
            <person name="Wongsurawat T."/>
            <person name="Nookeaw I."/>
            <person name="Cheawchanlertfa P."/>
            <person name="Kosugi A."/>
            <person name="Cheevadhanarak S."/>
            <person name="Ratanakhanokchai K."/>
        </authorList>
    </citation>
    <scope>NUCLEOTIDE SEQUENCE [LARGE SCALE GENOMIC DNA]</scope>
    <source>
        <strain evidence="2 3">CT4</strain>
    </source>
</reference>
<dbReference type="AlphaFoldDB" id="A0A410DR71"/>
<protein>
    <submittedName>
        <fullName evidence="2">Uncharacterized protein</fullName>
    </submittedName>
</protein>
<sequence length="67" mass="7803">MNCYEAMKRMLEIDSKMLELGKLLANAKTVDDKARYEASIDTLELEFIKLKHQLQFTELNTNNPLNL</sequence>